<dbReference type="VEuPathDB" id="PlasmoDB:PCYB_146170"/>
<proteinExistence type="predicted"/>
<feature type="region of interest" description="Disordered" evidence="1">
    <location>
        <begin position="73"/>
        <end position="166"/>
    </location>
</feature>
<accession>K6UN59</accession>
<reference evidence="2 3" key="1">
    <citation type="journal article" date="2012" name="Nat. Genet.">
        <title>Plasmodium cynomolgi genome sequences provide insight into Plasmodium vivax and the monkey malaria clade.</title>
        <authorList>
            <person name="Tachibana S."/>
            <person name="Sullivan S.A."/>
            <person name="Kawai S."/>
            <person name="Nakamura S."/>
            <person name="Kim H.R."/>
            <person name="Goto N."/>
            <person name="Arisue N."/>
            <person name="Palacpac N.M.Q."/>
            <person name="Honma H."/>
            <person name="Yagi M."/>
            <person name="Tougan T."/>
            <person name="Katakai Y."/>
            <person name="Kaneko O."/>
            <person name="Mita T."/>
            <person name="Kita K."/>
            <person name="Yasutomi Y."/>
            <person name="Sutton P.L."/>
            <person name="Shakhbatyan R."/>
            <person name="Horii T."/>
            <person name="Yasunaga T."/>
            <person name="Barnwell J.W."/>
            <person name="Escalante A.A."/>
            <person name="Carlton J.M."/>
            <person name="Tanabe K."/>
        </authorList>
    </citation>
    <scope>NUCLEOTIDE SEQUENCE [LARGE SCALE GENOMIC DNA]</scope>
    <source>
        <strain evidence="2 3">B</strain>
    </source>
</reference>
<feature type="non-terminal residue" evidence="2">
    <location>
        <position position="166"/>
    </location>
</feature>
<gene>
    <name evidence="2" type="ORF">PCYB_146170</name>
</gene>
<sequence>RYVNGLNRQSTQPAGSSHHDFIGDAKESKVPPTPSGGLAVGMTEQDNQKNKSPNGNEANMIVYDFIEKKKDNVERGGTIGSDAQDGSVTTQPPNDKGSSGSGGSSGSSGSIGDESTHKERQTESSPPGSTTKRRSKDDKEVNQNGHVEKDQMEKEEPHRIEPLPPS</sequence>
<dbReference type="Proteomes" id="UP000006319">
    <property type="component" value="Chromosome 14"/>
</dbReference>
<evidence type="ECO:0000256" key="1">
    <source>
        <dbReference type="SAM" id="MobiDB-lite"/>
    </source>
</evidence>
<feature type="compositionally biased region" description="Polar residues" evidence="1">
    <location>
        <begin position="1"/>
        <end position="15"/>
    </location>
</feature>
<dbReference type="AlphaFoldDB" id="K6UN59"/>
<name>K6UN59_PLACD</name>
<dbReference type="EMBL" id="DF157106">
    <property type="protein sequence ID" value="GAB69188.1"/>
    <property type="molecule type" value="Genomic_DNA"/>
</dbReference>
<organism evidence="2 3">
    <name type="scientific">Plasmodium cynomolgi (strain B)</name>
    <dbReference type="NCBI Taxonomy" id="1120755"/>
    <lineage>
        <taxon>Eukaryota</taxon>
        <taxon>Sar</taxon>
        <taxon>Alveolata</taxon>
        <taxon>Apicomplexa</taxon>
        <taxon>Aconoidasida</taxon>
        <taxon>Haemosporida</taxon>
        <taxon>Plasmodiidae</taxon>
        <taxon>Plasmodium</taxon>
        <taxon>Plasmodium (Plasmodium)</taxon>
    </lineage>
</organism>
<feature type="compositionally biased region" description="Basic and acidic residues" evidence="1">
    <location>
        <begin position="135"/>
        <end position="166"/>
    </location>
</feature>
<feature type="region of interest" description="Disordered" evidence="1">
    <location>
        <begin position="1"/>
        <end position="58"/>
    </location>
</feature>
<feature type="compositionally biased region" description="Polar residues" evidence="1">
    <location>
        <begin position="84"/>
        <end position="93"/>
    </location>
</feature>
<evidence type="ECO:0000313" key="3">
    <source>
        <dbReference type="Proteomes" id="UP000006319"/>
    </source>
</evidence>
<evidence type="ECO:0000313" key="2">
    <source>
        <dbReference type="EMBL" id="GAB69188.1"/>
    </source>
</evidence>
<dbReference type="RefSeq" id="XP_004225135.1">
    <property type="nucleotide sequence ID" value="XM_004225087.1"/>
</dbReference>
<dbReference type="OrthoDB" id="385338at2759"/>
<protein>
    <submittedName>
        <fullName evidence="2">Uncharacterized protein</fullName>
    </submittedName>
</protein>
<keyword evidence="3" id="KW-1185">Reference proteome</keyword>
<dbReference type="GeneID" id="14695570"/>
<dbReference type="KEGG" id="pcy:PCYB_146170"/>
<feature type="compositionally biased region" description="Basic and acidic residues" evidence="1">
    <location>
        <begin position="17"/>
        <end position="29"/>
    </location>
</feature>
<feature type="non-terminal residue" evidence="2">
    <location>
        <position position="1"/>
    </location>
</feature>